<feature type="chain" id="PRO_5013211921" description="Glycine-rich domain-containing protein" evidence="1">
    <location>
        <begin position="43"/>
        <end position="224"/>
    </location>
</feature>
<gene>
    <name evidence="3" type="ORF">CFP75_24455</name>
</gene>
<proteinExistence type="predicted"/>
<reference evidence="3 4" key="1">
    <citation type="submission" date="2017-07" db="EMBL/GenBank/DDBJ databases">
        <title>Amycolatopsis alba DSM 44262 Genome sequencing and assembly.</title>
        <authorList>
            <person name="Kaur N."/>
            <person name="Mayilraj S."/>
        </authorList>
    </citation>
    <scope>NUCLEOTIDE SEQUENCE [LARGE SCALE GENOMIC DNA]</scope>
    <source>
        <strain evidence="3 4">DSM 44262</strain>
    </source>
</reference>
<organism evidence="3 4">
    <name type="scientific">Amycolatopsis alba DSM 44262</name>
    <dbReference type="NCBI Taxonomy" id="1125972"/>
    <lineage>
        <taxon>Bacteria</taxon>
        <taxon>Bacillati</taxon>
        <taxon>Actinomycetota</taxon>
        <taxon>Actinomycetes</taxon>
        <taxon>Pseudonocardiales</taxon>
        <taxon>Pseudonocardiaceae</taxon>
        <taxon>Amycolatopsis</taxon>
    </lineage>
</organism>
<dbReference type="PROSITE" id="PS51318">
    <property type="entry name" value="TAT"/>
    <property type="match status" value="1"/>
</dbReference>
<evidence type="ECO:0000313" key="4">
    <source>
        <dbReference type="Proteomes" id="UP000215563"/>
    </source>
</evidence>
<feature type="non-terminal residue" evidence="3">
    <location>
        <position position="224"/>
    </location>
</feature>
<protein>
    <recommendedName>
        <fullName evidence="2">Glycine-rich domain-containing protein</fullName>
    </recommendedName>
</protein>
<comment type="caution">
    <text evidence="3">The sequence shown here is derived from an EMBL/GenBank/DDBJ whole genome shotgun (WGS) entry which is preliminary data.</text>
</comment>
<evidence type="ECO:0000256" key="1">
    <source>
        <dbReference type="SAM" id="SignalP"/>
    </source>
</evidence>
<dbReference type="AlphaFoldDB" id="A0A229RLM4"/>
<dbReference type="InterPro" id="IPR006311">
    <property type="entry name" value="TAT_signal"/>
</dbReference>
<dbReference type="EMBL" id="NMQU01000076">
    <property type="protein sequence ID" value="OXM47389.1"/>
    <property type="molecule type" value="Genomic_DNA"/>
</dbReference>
<keyword evidence="4" id="KW-1185">Reference proteome</keyword>
<evidence type="ECO:0000259" key="2">
    <source>
        <dbReference type="Pfam" id="PF21722"/>
    </source>
</evidence>
<dbReference type="InterPro" id="IPR049304">
    <property type="entry name" value="Gly_rich_dom"/>
</dbReference>
<sequence>MTPDTDSPPVSGRSAGRRWALLAVAAAVTTAGVVAVPPTAHAADARTYNRPGQYTFTVPAGVTALTVRVWGGGGAGGTGGPDYDEGTAVHSERAAGGGGGGGGGGSYLECTLTGINPGQRYTVTVGAPGTPELANGVQERLRRIIDSLRSGAITRAVKDLLLILRSALPSALPIARQALTLVLSGDIDRAVALLTAFVVGGDLAGGGSAVVDAGNPATAVRAPG</sequence>
<dbReference type="Proteomes" id="UP000215563">
    <property type="component" value="Unassembled WGS sequence"/>
</dbReference>
<feature type="domain" description="Glycine-rich" evidence="2">
    <location>
        <begin position="51"/>
        <end position="133"/>
    </location>
</feature>
<evidence type="ECO:0000313" key="3">
    <source>
        <dbReference type="EMBL" id="OXM47389.1"/>
    </source>
</evidence>
<feature type="signal peptide" evidence="1">
    <location>
        <begin position="1"/>
        <end position="42"/>
    </location>
</feature>
<name>A0A229RLM4_AMYAL</name>
<keyword evidence="1" id="KW-0732">Signal</keyword>
<accession>A0A229RLM4</accession>
<dbReference type="Pfam" id="PF21722">
    <property type="entry name" value="Gly_rich_2"/>
    <property type="match status" value="1"/>
</dbReference>